<evidence type="ECO:0000256" key="1">
    <source>
        <dbReference type="SAM" id="MobiDB-lite"/>
    </source>
</evidence>
<sequence>MRRLNALLADRDGEHQRRLLLPSDHDLGDTVGPPPGGRR</sequence>
<gene>
    <name evidence="2" type="ORF">BKA15_001269</name>
</gene>
<proteinExistence type="predicted"/>
<keyword evidence="3" id="KW-1185">Reference proteome</keyword>
<accession>A0A7Y9I4N2</accession>
<comment type="caution">
    <text evidence="2">The sequence shown here is derived from an EMBL/GenBank/DDBJ whole genome shotgun (WGS) entry which is preliminary data.</text>
</comment>
<reference evidence="2 3" key="1">
    <citation type="submission" date="2020-07" db="EMBL/GenBank/DDBJ databases">
        <title>Sequencing the genomes of 1000 actinobacteria strains.</title>
        <authorList>
            <person name="Klenk H.-P."/>
        </authorList>
    </citation>
    <scope>NUCLEOTIDE SEQUENCE [LARGE SCALE GENOMIC DNA]</scope>
    <source>
        <strain evidence="2 3">DSM 22083</strain>
    </source>
</reference>
<dbReference type="Proteomes" id="UP000569914">
    <property type="component" value="Unassembled WGS sequence"/>
</dbReference>
<dbReference type="EMBL" id="JACCBU010000001">
    <property type="protein sequence ID" value="NYE69940.1"/>
    <property type="molecule type" value="Genomic_DNA"/>
</dbReference>
<evidence type="ECO:0000313" key="3">
    <source>
        <dbReference type="Proteomes" id="UP000569914"/>
    </source>
</evidence>
<protein>
    <submittedName>
        <fullName evidence="2">Uncharacterized protein</fullName>
    </submittedName>
</protein>
<dbReference type="AlphaFoldDB" id="A0A7Y9I4N2"/>
<evidence type="ECO:0000313" key="2">
    <source>
        <dbReference type="EMBL" id="NYE69940.1"/>
    </source>
</evidence>
<organism evidence="2 3">
    <name type="scientific">Microlunatus parietis</name>
    <dbReference type="NCBI Taxonomy" id="682979"/>
    <lineage>
        <taxon>Bacteria</taxon>
        <taxon>Bacillati</taxon>
        <taxon>Actinomycetota</taxon>
        <taxon>Actinomycetes</taxon>
        <taxon>Propionibacteriales</taxon>
        <taxon>Propionibacteriaceae</taxon>
        <taxon>Microlunatus</taxon>
    </lineage>
</organism>
<feature type="region of interest" description="Disordered" evidence="1">
    <location>
        <begin position="15"/>
        <end position="39"/>
    </location>
</feature>
<feature type="compositionally biased region" description="Basic and acidic residues" evidence="1">
    <location>
        <begin position="15"/>
        <end position="28"/>
    </location>
</feature>
<name>A0A7Y9I4N2_9ACTN</name>